<evidence type="ECO:0008006" key="3">
    <source>
        <dbReference type="Google" id="ProtNLM"/>
    </source>
</evidence>
<dbReference type="Proteomes" id="UP001595906">
    <property type="component" value="Unassembled WGS sequence"/>
</dbReference>
<comment type="caution">
    <text evidence="1">The sequence shown here is derived from an EMBL/GenBank/DDBJ whole genome shotgun (WGS) entry which is preliminary data.</text>
</comment>
<evidence type="ECO:0000313" key="2">
    <source>
        <dbReference type="Proteomes" id="UP001595906"/>
    </source>
</evidence>
<accession>A0ABV8PZB6</accession>
<organism evidence="1 2">
    <name type="scientific">Parasediminibacterium paludis</name>
    <dbReference type="NCBI Taxonomy" id="908966"/>
    <lineage>
        <taxon>Bacteria</taxon>
        <taxon>Pseudomonadati</taxon>
        <taxon>Bacteroidota</taxon>
        <taxon>Chitinophagia</taxon>
        <taxon>Chitinophagales</taxon>
        <taxon>Chitinophagaceae</taxon>
        <taxon>Parasediminibacterium</taxon>
    </lineage>
</organism>
<evidence type="ECO:0000313" key="1">
    <source>
        <dbReference type="EMBL" id="MFC4233394.1"/>
    </source>
</evidence>
<dbReference type="RefSeq" id="WP_379015654.1">
    <property type="nucleotide sequence ID" value="NZ_JBHSDC010000029.1"/>
</dbReference>
<name>A0ABV8PZB6_9BACT</name>
<keyword evidence="2" id="KW-1185">Reference proteome</keyword>
<sequence length="150" mass="16446">MKKIGALIVVLGIGIIGYAQNNTEEEAIKVLLKKESATWRAKDVAGHADCWQIRPYSRILVSTGNGQVIDVPPMAMIHPKPENMGDGGTSVNSNYTFSIQANSAWVSHEELSISAAGKQTKTYEIRLLEKINGQWKLVGQSIMVQQPIVQ</sequence>
<protein>
    <recommendedName>
        <fullName evidence="3">Endo-arabinase</fullName>
    </recommendedName>
</protein>
<gene>
    <name evidence="1" type="ORF">ACFOW1_15950</name>
</gene>
<reference evidence="2" key="1">
    <citation type="journal article" date="2019" name="Int. J. Syst. Evol. Microbiol.">
        <title>The Global Catalogue of Microorganisms (GCM) 10K type strain sequencing project: providing services to taxonomists for standard genome sequencing and annotation.</title>
        <authorList>
            <consortium name="The Broad Institute Genomics Platform"/>
            <consortium name="The Broad Institute Genome Sequencing Center for Infectious Disease"/>
            <person name="Wu L."/>
            <person name="Ma J."/>
        </authorList>
    </citation>
    <scope>NUCLEOTIDE SEQUENCE [LARGE SCALE GENOMIC DNA]</scope>
    <source>
        <strain evidence="2">CECT 8010</strain>
    </source>
</reference>
<proteinExistence type="predicted"/>
<dbReference type="EMBL" id="JBHSDC010000029">
    <property type="protein sequence ID" value="MFC4233394.1"/>
    <property type="molecule type" value="Genomic_DNA"/>
</dbReference>